<dbReference type="EMBL" id="BAAAZC010000010">
    <property type="protein sequence ID" value="GAA3968217.1"/>
    <property type="molecule type" value="Genomic_DNA"/>
</dbReference>
<name>A0ABP7PPA1_9SPHI</name>
<dbReference type="Pfam" id="PF11827">
    <property type="entry name" value="DUF3347"/>
    <property type="match status" value="1"/>
</dbReference>
<gene>
    <name evidence="3" type="ORF">GCM10022210_16350</name>
</gene>
<keyword evidence="4" id="KW-1185">Reference proteome</keyword>
<feature type="signal peptide" evidence="1">
    <location>
        <begin position="1"/>
        <end position="22"/>
    </location>
</feature>
<sequence length="171" mass="18791">MKIIKIALLALTFSGIFTQLKAQDAAAIGAVNNVITAYFGVKNALTTDNYEGTKNKAKELLTAINAVPADKLSADQKKLWTAYSEKLQFDSRHMSEAPGLDHQREHFTSLSKNMIEVVKGLKLNTVVVYEQYCPMKKASWLSESATVKNPFYGKQMLTCGKVTATLAPATK</sequence>
<proteinExistence type="predicted"/>
<evidence type="ECO:0000256" key="1">
    <source>
        <dbReference type="SAM" id="SignalP"/>
    </source>
</evidence>
<dbReference type="RefSeq" id="WP_259094186.1">
    <property type="nucleotide sequence ID" value="NZ_BAAAZC010000010.1"/>
</dbReference>
<reference evidence="4" key="1">
    <citation type="journal article" date="2019" name="Int. J. Syst. Evol. Microbiol.">
        <title>The Global Catalogue of Microorganisms (GCM) 10K type strain sequencing project: providing services to taxonomists for standard genome sequencing and annotation.</title>
        <authorList>
            <consortium name="The Broad Institute Genomics Platform"/>
            <consortium name="The Broad Institute Genome Sequencing Center for Infectious Disease"/>
            <person name="Wu L."/>
            <person name="Ma J."/>
        </authorList>
    </citation>
    <scope>NUCLEOTIDE SEQUENCE [LARGE SCALE GENOMIC DNA]</scope>
    <source>
        <strain evidence="4">JCM 16601</strain>
    </source>
</reference>
<protein>
    <recommendedName>
        <fullName evidence="2">DUF3347 domain-containing protein</fullName>
    </recommendedName>
</protein>
<evidence type="ECO:0000259" key="2">
    <source>
        <dbReference type="Pfam" id="PF11827"/>
    </source>
</evidence>
<organism evidence="3 4">
    <name type="scientific">Mucilaginibacter dorajii</name>
    <dbReference type="NCBI Taxonomy" id="692994"/>
    <lineage>
        <taxon>Bacteria</taxon>
        <taxon>Pseudomonadati</taxon>
        <taxon>Bacteroidota</taxon>
        <taxon>Sphingobacteriia</taxon>
        <taxon>Sphingobacteriales</taxon>
        <taxon>Sphingobacteriaceae</taxon>
        <taxon>Mucilaginibacter</taxon>
    </lineage>
</organism>
<evidence type="ECO:0000313" key="4">
    <source>
        <dbReference type="Proteomes" id="UP001500742"/>
    </source>
</evidence>
<dbReference type="InterPro" id="IPR021782">
    <property type="entry name" value="DUF3347"/>
</dbReference>
<dbReference type="Proteomes" id="UP001500742">
    <property type="component" value="Unassembled WGS sequence"/>
</dbReference>
<keyword evidence="1" id="KW-0732">Signal</keyword>
<feature type="domain" description="DUF3347" evidence="2">
    <location>
        <begin position="34"/>
        <end position="123"/>
    </location>
</feature>
<feature type="chain" id="PRO_5047517070" description="DUF3347 domain-containing protein" evidence="1">
    <location>
        <begin position="23"/>
        <end position="171"/>
    </location>
</feature>
<evidence type="ECO:0000313" key="3">
    <source>
        <dbReference type="EMBL" id="GAA3968217.1"/>
    </source>
</evidence>
<comment type="caution">
    <text evidence="3">The sequence shown here is derived from an EMBL/GenBank/DDBJ whole genome shotgun (WGS) entry which is preliminary data.</text>
</comment>
<accession>A0ABP7PPA1</accession>